<dbReference type="AlphaFoldDB" id="A0A1H4B0F5"/>
<dbReference type="Pfam" id="PF02811">
    <property type="entry name" value="PHP"/>
    <property type="match status" value="1"/>
</dbReference>
<dbReference type="SUPFAM" id="SSF89550">
    <property type="entry name" value="PHP domain-like"/>
    <property type="match status" value="1"/>
</dbReference>
<dbReference type="PANTHER" id="PTHR32294:SF0">
    <property type="entry name" value="DNA POLYMERASE III SUBUNIT ALPHA"/>
    <property type="match status" value="1"/>
</dbReference>
<feature type="domain" description="Polymerase/histidinol phosphatase N-terminal" evidence="2">
    <location>
        <begin position="7"/>
        <end position="84"/>
    </location>
</feature>
<evidence type="ECO:0000259" key="2">
    <source>
        <dbReference type="SMART" id="SM00481"/>
    </source>
</evidence>
<dbReference type="InterPro" id="IPR004805">
    <property type="entry name" value="DnaE2/DnaE/PolC"/>
</dbReference>
<dbReference type="RefSeq" id="WP_074760853.1">
    <property type="nucleotide sequence ID" value="NZ_FNRF01000002.1"/>
</dbReference>
<sequence length="189" mass="21528">MKTPNFVHLNVHSHYSILNGCSTIQQIVDSAIKNRMPGIAITDNGNMFGIMEFIDYVARINKERQEKGKKPFKPIIGCELYVAKHGPKEQKNGIKDYKGYHLTVLAKNLQGYKNLIKIVSNAWTDGFYMAPRSDRMDLEKYHNGLIVLSCGFGGEVFTHATKEDMTALDETIKWYKHVFGDDHSSQDKQ</sequence>
<dbReference type="GO" id="GO:0006260">
    <property type="term" value="P:DNA replication"/>
    <property type="evidence" value="ECO:0007669"/>
    <property type="project" value="InterPro"/>
</dbReference>
<dbReference type="OrthoDB" id="9804333at2"/>
<dbReference type="InterPro" id="IPR016195">
    <property type="entry name" value="Pol/histidinol_Pase-like"/>
</dbReference>
<dbReference type="EMBL" id="FNRF01000002">
    <property type="protein sequence ID" value="SEA41655.1"/>
    <property type="molecule type" value="Genomic_DNA"/>
</dbReference>
<reference evidence="3 4" key="1">
    <citation type="submission" date="2016-10" db="EMBL/GenBank/DDBJ databases">
        <authorList>
            <person name="de Groot N.N."/>
        </authorList>
    </citation>
    <scope>NUCLEOTIDE SEQUENCE [LARGE SCALE GENOMIC DNA]</scope>
    <source>
        <strain evidence="3 4">D31d</strain>
    </source>
</reference>
<dbReference type="InterPro" id="IPR004013">
    <property type="entry name" value="PHP_dom"/>
</dbReference>
<dbReference type="Gene3D" id="3.20.20.140">
    <property type="entry name" value="Metal-dependent hydrolases"/>
    <property type="match status" value="1"/>
</dbReference>
<protein>
    <recommendedName>
        <fullName evidence="1">DNA polymerase III subunit alpha</fullName>
    </recommendedName>
</protein>
<dbReference type="SMART" id="SM00481">
    <property type="entry name" value="POLIIIAc"/>
    <property type="match status" value="1"/>
</dbReference>
<evidence type="ECO:0000313" key="4">
    <source>
        <dbReference type="Proteomes" id="UP000182257"/>
    </source>
</evidence>
<name>A0A1H4B0F5_XYLRU</name>
<dbReference type="Proteomes" id="UP000182257">
    <property type="component" value="Unassembled WGS sequence"/>
</dbReference>
<evidence type="ECO:0000256" key="1">
    <source>
        <dbReference type="ARBA" id="ARBA00019114"/>
    </source>
</evidence>
<evidence type="ECO:0000313" key="3">
    <source>
        <dbReference type="EMBL" id="SEA41655.1"/>
    </source>
</evidence>
<dbReference type="InterPro" id="IPR003141">
    <property type="entry name" value="Pol/His_phosphatase_N"/>
</dbReference>
<gene>
    <name evidence="3" type="ORF">SAMN05216462_1459</name>
</gene>
<dbReference type="PANTHER" id="PTHR32294">
    <property type="entry name" value="DNA POLYMERASE III SUBUNIT ALPHA"/>
    <property type="match status" value="1"/>
</dbReference>
<proteinExistence type="predicted"/>
<accession>A0A1H4B0F5</accession>
<organism evidence="3 4">
    <name type="scientific">Xylanibacter ruminicola</name>
    <name type="common">Prevotella ruminicola</name>
    <dbReference type="NCBI Taxonomy" id="839"/>
    <lineage>
        <taxon>Bacteria</taxon>
        <taxon>Pseudomonadati</taxon>
        <taxon>Bacteroidota</taxon>
        <taxon>Bacteroidia</taxon>
        <taxon>Bacteroidales</taxon>
        <taxon>Prevotellaceae</taxon>
        <taxon>Xylanibacter</taxon>
    </lineage>
</organism>
<dbReference type="GO" id="GO:0008408">
    <property type="term" value="F:3'-5' exonuclease activity"/>
    <property type="evidence" value="ECO:0007669"/>
    <property type="project" value="InterPro"/>
</dbReference>